<keyword evidence="5 8" id="KW-0489">Methyltransferase</keyword>
<dbReference type="GO" id="GO:0032259">
    <property type="term" value="P:methylation"/>
    <property type="evidence" value="ECO:0007669"/>
    <property type="project" value="UniProtKB-KW"/>
</dbReference>
<organism evidence="8 9">
    <name type="scientific">Ceraceosorus bombacis</name>
    <dbReference type="NCBI Taxonomy" id="401625"/>
    <lineage>
        <taxon>Eukaryota</taxon>
        <taxon>Fungi</taxon>
        <taxon>Dikarya</taxon>
        <taxon>Basidiomycota</taxon>
        <taxon>Ustilaginomycotina</taxon>
        <taxon>Exobasidiomycetes</taxon>
        <taxon>Ceraceosorales</taxon>
        <taxon>Ceraceosoraceae</taxon>
        <taxon>Ceraceosorus</taxon>
    </lineage>
</organism>
<dbReference type="AlphaFoldDB" id="A0A0P1BBW7"/>
<sequence>MAWLSGSATNSGLINNLVSNKLIRSPIVKEAMLKTDRLHYMPRTSSESLGKSNASHREAYDDSPQGIGYGATISAPHMHALLADLLVPFLNPSAADRAPAGLDATAKDKTPTSLGTGCGKVLDIGSGSGYLLSVLFRAGASQAIGIEHISELVDISKANIRRDGLADDLDRSTVQVHCGDGRLGYPALGPYSAIHVGAAADGDVPQPLLDQLASPGRIVCPVQNLSGDQQIIQITRDEDGNMTREALMGVRYVPLCDEQKQRRY</sequence>
<dbReference type="CDD" id="cd02440">
    <property type="entry name" value="AdoMet_MTases"/>
    <property type="match status" value="1"/>
</dbReference>
<keyword evidence="7" id="KW-0949">S-adenosyl-L-methionine</keyword>
<dbReference type="PANTHER" id="PTHR11579">
    <property type="entry name" value="PROTEIN-L-ISOASPARTATE O-METHYLTRANSFERASE"/>
    <property type="match status" value="1"/>
</dbReference>
<reference evidence="8 9" key="1">
    <citation type="submission" date="2014-09" db="EMBL/GenBank/DDBJ databases">
        <authorList>
            <person name="Magalhaes I.L.F."/>
            <person name="Oliveira U."/>
            <person name="Santos F.R."/>
            <person name="Vidigal T.H.D.A."/>
            <person name="Brescovit A.D."/>
            <person name="Santos A.J."/>
        </authorList>
    </citation>
    <scope>NUCLEOTIDE SEQUENCE [LARGE SCALE GENOMIC DNA]</scope>
</reference>
<evidence type="ECO:0000256" key="3">
    <source>
        <dbReference type="ARBA" id="ARBA00011890"/>
    </source>
</evidence>
<dbReference type="GO" id="GO:0004719">
    <property type="term" value="F:protein-L-isoaspartate (D-aspartate) O-methyltransferase activity"/>
    <property type="evidence" value="ECO:0007669"/>
    <property type="project" value="UniProtKB-EC"/>
</dbReference>
<evidence type="ECO:0000256" key="5">
    <source>
        <dbReference type="ARBA" id="ARBA00022603"/>
    </source>
</evidence>
<dbReference type="InterPro" id="IPR000682">
    <property type="entry name" value="PCMT"/>
</dbReference>
<accession>A0A0P1BBW7</accession>
<evidence type="ECO:0000256" key="2">
    <source>
        <dbReference type="ARBA" id="ARBA00005369"/>
    </source>
</evidence>
<proteinExistence type="inferred from homology"/>
<evidence type="ECO:0000313" key="9">
    <source>
        <dbReference type="Proteomes" id="UP000054845"/>
    </source>
</evidence>
<evidence type="ECO:0000256" key="1">
    <source>
        <dbReference type="ARBA" id="ARBA00004496"/>
    </source>
</evidence>
<keyword evidence="4" id="KW-0963">Cytoplasm</keyword>
<evidence type="ECO:0000313" key="8">
    <source>
        <dbReference type="EMBL" id="CEH12779.1"/>
    </source>
</evidence>
<dbReference type="EC" id="2.1.1.77" evidence="3"/>
<evidence type="ECO:0000256" key="4">
    <source>
        <dbReference type="ARBA" id="ARBA00022490"/>
    </source>
</evidence>
<dbReference type="STRING" id="401625.A0A0P1BBW7"/>
<evidence type="ECO:0000256" key="6">
    <source>
        <dbReference type="ARBA" id="ARBA00022679"/>
    </source>
</evidence>
<dbReference type="GO" id="GO:0005737">
    <property type="term" value="C:cytoplasm"/>
    <property type="evidence" value="ECO:0007669"/>
    <property type="project" value="UniProtKB-SubCell"/>
</dbReference>
<comment type="similarity">
    <text evidence="2">Belongs to the methyltransferase superfamily. L-isoaspartyl/D-aspartyl protein methyltransferase family.</text>
</comment>
<dbReference type="PANTHER" id="PTHR11579:SF0">
    <property type="entry name" value="PROTEIN-L-ISOASPARTATE(D-ASPARTATE) O-METHYLTRANSFERASE"/>
    <property type="match status" value="1"/>
</dbReference>
<keyword evidence="6 8" id="KW-0808">Transferase</keyword>
<dbReference type="InterPro" id="IPR029063">
    <property type="entry name" value="SAM-dependent_MTases_sf"/>
</dbReference>
<dbReference type="Proteomes" id="UP000054845">
    <property type="component" value="Unassembled WGS sequence"/>
</dbReference>
<dbReference type="Gene3D" id="3.40.50.150">
    <property type="entry name" value="Vaccinia Virus protein VP39"/>
    <property type="match status" value="1"/>
</dbReference>
<dbReference type="EMBL" id="CCYA01000181">
    <property type="protein sequence ID" value="CEH12779.1"/>
    <property type="molecule type" value="Genomic_DNA"/>
</dbReference>
<dbReference type="OrthoDB" id="73890at2759"/>
<keyword evidence="9" id="KW-1185">Reference proteome</keyword>
<dbReference type="PROSITE" id="PS01279">
    <property type="entry name" value="PCMT"/>
    <property type="match status" value="1"/>
</dbReference>
<protein>
    <recommendedName>
        <fullName evidence="3">protein-L-isoaspartate(D-aspartate) O-methyltransferase</fullName>
        <ecNumber evidence="3">2.1.1.77</ecNumber>
    </recommendedName>
</protein>
<name>A0A0P1BBW7_9BASI</name>
<comment type="subcellular location">
    <subcellularLocation>
        <location evidence="1">Cytoplasm</location>
    </subcellularLocation>
</comment>
<dbReference type="Pfam" id="PF01135">
    <property type="entry name" value="PCMT"/>
    <property type="match status" value="2"/>
</dbReference>
<dbReference type="SUPFAM" id="SSF53335">
    <property type="entry name" value="S-adenosyl-L-methionine-dependent methyltransferases"/>
    <property type="match status" value="1"/>
</dbReference>
<evidence type="ECO:0000256" key="7">
    <source>
        <dbReference type="ARBA" id="ARBA00022691"/>
    </source>
</evidence>